<comment type="caution">
    <text evidence="1">The sequence shown here is derived from an EMBL/GenBank/DDBJ whole genome shotgun (WGS) entry which is preliminary data.</text>
</comment>
<name>A0A840WJR3_9ACTN</name>
<accession>A0A840WJR3</accession>
<sequence>MRATPSTVHTQVVAAEVMVMPCSRSSGRKSMAVVPSWTSPTLWETPV</sequence>
<reference evidence="1 2" key="1">
    <citation type="submission" date="2020-08" db="EMBL/GenBank/DDBJ databases">
        <title>Sequencing the genomes of 1000 actinobacteria strains.</title>
        <authorList>
            <person name="Klenk H.-P."/>
        </authorList>
    </citation>
    <scope>NUCLEOTIDE SEQUENCE [LARGE SCALE GENOMIC DNA]</scope>
    <source>
        <strain evidence="1 2">DSM 44598</strain>
    </source>
</reference>
<keyword evidence="2" id="KW-1185">Reference proteome</keyword>
<dbReference type="Proteomes" id="UP000579647">
    <property type="component" value="Unassembled WGS sequence"/>
</dbReference>
<evidence type="ECO:0000313" key="1">
    <source>
        <dbReference type="EMBL" id="MBB5493221.1"/>
    </source>
</evidence>
<organism evidence="1 2">
    <name type="scientific">Nocardiopsis metallicus</name>
    <dbReference type="NCBI Taxonomy" id="179819"/>
    <lineage>
        <taxon>Bacteria</taxon>
        <taxon>Bacillati</taxon>
        <taxon>Actinomycetota</taxon>
        <taxon>Actinomycetes</taxon>
        <taxon>Streptosporangiales</taxon>
        <taxon>Nocardiopsidaceae</taxon>
        <taxon>Nocardiopsis</taxon>
    </lineage>
</organism>
<dbReference type="EMBL" id="JACHDO010000001">
    <property type="protein sequence ID" value="MBB5493221.1"/>
    <property type="molecule type" value="Genomic_DNA"/>
</dbReference>
<evidence type="ECO:0000313" key="2">
    <source>
        <dbReference type="Proteomes" id="UP000579647"/>
    </source>
</evidence>
<proteinExistence type="predicted"/>
<dbReference type="AlphaFoldDB" id="A0A840WJR3"/>
<gene>
    <name evidence="1" type="ORF">HNR07_004358</name>
</gene>
<protein>
    <submittedName>
        <fullName evidence="1">Uncharacterized protein</fullName>
    </submittedName>
</protein>